<evidence type="ECO:0000256" key="1">
    <source>
        <dbReference type="SAM" id="SignalP"/>
    </source>
</evidence>
<keyword evidence="3" id="KW-1185">Reference proteome</keyword>
<evidence type="ECO:0000313" key="3">
    <source>
        <dbReference type="Proteomes" id="UP000001514"/>
    </source>
</evidence>
<organism evidence="3">
    <name type="scientific">Selaginella moellendorffii</name>
    <name type="common">Spikemoss</name>
    <dbReference type="NCBI Taxonomy" id="88036"/>
    <lineage>
        <taxon>Eukaryota</taxon>
        <taxon>Viridiplantae</taxon>
        <taxon>Streptophyta</taxon>
        <taxon>Embryophyta</taxon>
        <taxon>Tracheophyta</taxon>
        <taxon>Lycopodiopsida</taxon>
        <taxon>Selaginellales</taxon>
        <taxon>Selaginellaceae</taxon>
        <taxon>Selaginella</taxon>
    </lineage>
</organism>
<sequence>MVAIENASKFWSCLLLSCILLPSTHTTSYESILSSSSSSGGSKEGGEAIFSDGEHVEFKDNIRDDAVAYMVEESSSDGDQDAEKLIFGLKEIFDFSHIPLKKQS</sequence>
<keyword evidence="1" id="KW-0732">Signal</keyword>
<accession>D8RDU6</accession>
<feature type="chain" id="PRO_5003121726" evidence="1">
    <location>
        <begin position="27"/>
        <end position="104"/>
    </location>
</feature>
<feature type="signal peptide" evidence="1">
    <location>
        <begin position="1"/>
        <end position="26"/>
    </location>
</feature>
<dbReference type="Gramene" id="EFJ29561">
    <property type="protein sequence ID" value="EFJ29561"/>
    <property type="gene ID" value="SELMODRAFT_410164"/>
</dbReference>
<reference evidence="2 3" key="1">
    <citation type="journal article" date="2011" name="Science">
        <title>The Selaginella genome identifies genetic changes associated with the evolution of vascular plants.</title>
        <authorList>
            <person name="Banks J.A."/>
            <person name="Nishiyama T."/>
            <person name="Hasebe M."/>
            <person name="Bowman J.L."/>
            <person name="Gribskov M."/>
            <person name="dePamphilis C."/>
            <person name="Albert V.A."/>
            <person name="Aono N."/>
            <person name="Aoyama T."/>
            <person name="Ambrose B.A."/>
            <person name="Ashton N.W."/>
            <person name="Axtell M.J."/>
            <person name="Barker E."/>
            <person name="Barker M.S."/>
            <person name="Bennetzen J.L."/>
            <person name="Bonawitz N.D."/>
            <person name="Chapple C."/>
            <person name="Cheng C."/>
            <person name="Correa L.G."/>
            <person name="Dacre M."/>
            <person name="DeBarry J."/>
            <person name="Dreyer I."/>
            <person name="Elias M."/>
            <person name="Engstrom E.M."/>
            <person name="Estelle M."/>
            <person name="Feng L."/>
            <person name="Finet C."/>
            <person name="Floyd S.K."/>
            <person name="Frommer W.B."/>
            <person name="Fujita T."/>
            <person name="Gramzow L."/>
            <person name="Gutensohn M."/>
            <person name="Harholt J."/>
            <person name="Hattori M."/>
            <person name="Heyl A."/>
            <person name="Hirai T."/>
            <person name="Hiwatashi Y."/>
            <person name="Ishikawa M."/>
            <person name="Iwata M."/>
            <person name="Karol K.G."/>
            <person name="Koehler B."/>
            <person name="Kolukisaoglu U."/>
            <person name="Kubo M."/>
            <person name="Kurata T."/>
            <person name="Lalonde S."/>
            <person name="Li K."/>
            <person name="Li Y."/>
            <person name="Litt A."/>
            <person name="Lyons E."/>
            <person name="Manning G."/>
            <person name="Maruyama T."/>
            <person name="Michael T.P."/>
            <person name="Mikami K."/>
            <person name="Miyazaki S."/>
            <person name="Morinaga S."/>
            <person name="Murata T."/>
            <person name="Mueller-Roeber B."/>
            <person name="Nelson D.R."/>
            <person name="Obara M."/>
            <person name="Oguri Y."/>
            <person name="Olmstead R.G."/>
            <person name="Onodera N."/>
            <person name="Petersen B.L."/>
            <person name="Pils B."/>
            <person name="Prigge M."/>
            <person name="Rensing S.A."/>
            <person name="Riano-Pachon D.M."/>
            <person name="Roberts A.W."/>
            <person name="Sato Y."/>
            <person name="Scheller H.V."/>
            <person name="Schulz B."/>
            <person name="Schulz C."/>
            <person name="Shakirov E.V."/>
            <person name="Shibagaki N."/>
            <person name="Shinohara N."/>
            <person name="Shippen D.E."/>
            <person name="Soerensen I."/>
            <person name="Sotooka R."/>
            <person name="Sugimoto N."/>
            <person name="Sugita M."/>
            <person name="Sumikawa N."/>
            <person name="Tanurdzic M."/>
            <person name="Theissen G."/>
            <person name="Ulvskov P."/>
            <person name="Wakazuki S."/>
            <person name="Weng J.K."/>
            <person name="Willats W.W."/>
            <person name="Wipf D."/>
            <person name="Wolf P.G."/>
            <person name="Yang L."/>
            <person name="Zimmer A.D."/>
            <person name="Zhu Q."/>
            <person name="Mitros T."/>
            <person name="Hellsten U."/>
            <person name="Loque D."/>
            <person name="Otillar R."/>
            <person name="Salamov A."/>
            <person name="Schmutz J."/>
            <person name="Shapiro H."/>
            <person name="Lindquist E."/>
            <person name="Lucas S."/>
            <person name="Rokhsar D."/>
            <person name="Grigoriev I.V."/>
        </authorList>
    </citation>
    <scope>NUCLEOTIDE SEQUENCE [LARGE SCALE GENOMIC DNA]</scope>
</reference>
<dbReference type="HOGENOM" id="CLU_2254819_0_0_1"/>
<protein>
    <submittedName>
        <fullName evidence="2">Uncharacterized protein</fullName>
    </submittedName>
</protein>
<dbReference type="KEGG" id="smo:SELMODRAFT_410164"/>
<name>D8RDU6_SELML</name>
<proteinExistence type="predicted"/>
<evidence type="ECO:0000313" key="2">
    <source>
        <dbReference type="EMBL" id="EFJ29561.1"/>
    </source>
</evidence>
<dbReference type="AlphaFoldDB" id="D8RDU6"/>
<dbReference type="InParanoid" id="D8RDU6"/>
<dbReference type="Proteomes" id="UP000001514">
    <property type="component" value="Unassembled WGS sequence"/>
</dbReference>
<dbReference type="EMBL" id="GL377577">
    <property type="protein sequence ID" value="EFJ29561.1"/>
    <property type="molecule type" value="Genomic_DNA"/>
</dbReference>
<gene>
    <name evidence="2" type="ORF">SELMODRAFT_410164</name>
</gene>